<accession>A0A974ZR61</accession>
<keyword evidence="2" id="KW-0614">Plasmid</keyword>
<name>A0A974ZR61_9NOCA</name>
<gene>
    <name evidence="2" type="ORF">JWS13_00065</name>
</gene>
<proteinExistence type="predicted"/>
<dbReference type="RefSeq" id="WP_206003884.1">
    <property type="nucleotide sequence ID" value="NZ_CP070614.1"/>
</dbReference>
<evidence type="ECO:0000313" key="2">
    <source>
        <dbReference type="EMBL" id="QSE87147.1"/>
    </source>
</evidence>
<organism evidence="2 3">
    <name type="scientific">Rhodococcus pseudokoreensis</name>
    <dbReference type="NCBI Taxonomy" id="2811421"/>
    <lineage>
        <taxon>Bacteria</taxon>
        <taxon>Bacillati</taxon>
        <taxon>Actinomycetota</taxon>
        <taxon>Actinomycetes</taxon>
        <taxon>Mycobacteriales</taxon>
        <taxon>Nocardiaceae</taxon>
        <taxon>Rhodococcus</taxon>
    </lineage>
</organism>
<dbReference type="Pfam" id="PF07811">
    <property type="entry name" value="TadE"/>
    <property type="match status" value="1"/>
</dbReference>
<evidence type="ECO:0000259" key="1">
    <source>
        <dbReference type="Pfam" id="PF07811"/>
    </source>
</evidence>
<keyword evidence="3" id="KW-1185">Reference proteome</keyword>
<dbReference type="Proteomes" id="UP000662986">
    <property type="component" value="Plasmid unnamed5"/>
</dbReference>
<reference evidence="2 3" key="2">
    <citation type="journal article" date="2022" name="Arch. Microbiol.">
        <title>Rhodococcus pseudokoreensis sp. nov. isolated from the rhizosphere of young M26 apple rootstocks.</title>
        <authorList>
            <person name="Kampfer P."/>
            <person name="Glaeser S.P."/>
            <person name="Blom J."/>
            <person name="Wolf J."/>
            <person name="Benning S."/>
            <person name="Schloter M."/>
            <person name="Neumann-Schaal M."/>
        </authorList>
    </citation>
    <scope>NUCLEOTIDE SEQUENCE [LARGE SCALE GENOMIC DNA]</scope>
    <source>
        <strain evidence="2 3">R79</strain>
    </source>
</reference>
<feature type="domain" description="TadE-like" evidence="1">
    <location>
        <begin position="2"/>
        <end position="36"/>
    </location>
</feature>
<geneLocation type="plasmid" evidence="2 3">
    <name>unnamed5</name>
</geneLocation>
<dbReference type="InterPro" id="IPR012495">
    <property type="entry name" value="TadE-like_dom"/>
</dbReference>
<protein>
    <submittedName>
        <fullName evidence="2">Pilus assembly protein</fullName>
    </submittedName>
</protein>
<sequence length="115" mass="12241">MIVFPIVLLLFLGAIQGALYFHARNVAIKAGEEGLRQTRSQIGNSAIGTAAAYAYIAQTGSTVLKAPIVVANRTPRDASIQIAGQPITLIPFLELTITVNQNAPVERITTPGQAW</sequence>
<evidence type="ECO:0000313" key="3">
    <source>
        <dbReference type="Proteomes" id="UP000662986"/>
    </source>
</evidence>
<reference evidence="2 3" key="1">
    <citation type="journal article" date="2021" name="Microbiol. Resour. Announc.">
        <title>Complete Genome Sequences of Two Rhodococcus sp. Strains with Large and Linear Chromosomes, Isolated from Apple Rhizosphere.</title>
        <authorList>
            <person name="Benning S."/>
            <person name="Brugnone N."/>
            <person name="Siani R."/>
            <person name="Kublik S."/>
            <person name="Schloter M."/>
            <person name="Rad V."/>
        </authorList>
    </citation>
    <scope>NUCLEOTIDE SEQUENCE [LARGE SCALE GENOMIC DNA]</scope>
    <source>
        <strain evidence="2 3">R79</strain>
    </source>
</reference>
<dbReference type="EMBL" id="CP070614">
    <property type="protein sequence ID" value="QSE87147.1"/>
    <property type="molecule type" value="Genomic_DNA"/>
</dbReference>